<proteinExistence type="inferred from homology"/>
<dbReference type="PANTHER" id="PTHR30069:SF29">
    <property type="entry name" value="HEMOGLOBIN AND HEMOGLOBIN-HAPTOGLOBIN-BINDING PROTEIN 1-RELATED"/>
    <property type="match status" value="1"/>
</dbReference>
<dbReference type="GO" id="GO:0009279">
    <property type="term" value="C:cell outer membrane"/>
    <property type="evidence" value="ECO:0007669"/>
    <property type="project" value="UniProtKB-SubCell"/>
</dbReference>
<evidence type="ECO:0000313" key="6">
    <source>
        <dbReference type="Proteomes" id="UP000199421"/>
    </source>
</evidence>
<gene>
    <name evidence="5" type="ORF">SAMN05661044_03388</name>
</gene>
<comment type="subcellular location">
    <subcellularLocation>
        <location evidence="2">Cell outer membrane</location>
        <topology evidence="2">Multi-pass membrane protein</topology>
    </subcellularLocation>
</comment>
<evidence type="ECO:0000256" key="1">
    <source>
        <dbReference type="ARBA" id="ARBA00022729"/>
    </source>
</evidence>
<keyword evidence="3" id="KW-1133">Transmembrane helix</keyword>
<dbReference type="SUPFAM" id="SSF56935">
    <property type="entry name" value="Porins"/>
    <property type="match status" value="1"/>
</dbReference>
<feature type="transmembrane region" description="Helical" evidence="3">
    <location>
        <begin position="61"/>
        <end position="82"/>
    </location>
</feature>
<keyword evidence="2" id="KW-0998">Cell outer membrane</keyword>
<organism evidence="5 6">
    <name type="scientific">Olivibacter domesticus</name>
    <name type="common">Pseudosphingobacterium domesticum</name>
    <dbReference type="NCBI Taxonomy" id="407022"/>
    <lineage>
        <taxon>Bacteria</taxon>
        <taxon>Pseudomonadati</taxon>
        <taxon>Bacteroidota</taxon>
        <taxon>Sphingobacteriia</taxon>
        <taxon>Sphingobacteriales</taxon>
        <taxon>Sphingobacteriaceae</taxon>
        <taxon>Olivibacter</taxon>
    </lineage>
</organism>
<accession>A0A1H7T789</accession>
<dbReference type="InterPro" id="IPR023997">
    <property type="entry name" value="TonB-dep_OMP_SusC/RagA_CS"/>
</dbReference>
<dbReference type="NCBIfam" id="TIGR04056">
    <property type="entry name" value="OMP_RagA_SusC"/>
    <property type="match status" value="1"/>
</dbReference>
<dbReference type="InterPro" id="IPR023996">
    <property type="entry name" value="TonB-dep_OMP_SusC/RagA"/>
</dbReference>
<keyword evidence="2" id="KW-0813">Transport</keyword>
<dbReference type="Gene3D" id="2.60.40.1120">
    <property type="entry name" value="Carboxypeptidase-like, regulatory domain"/>
    <property type="match status" value="1"/>
</dbReference>
<dbReference type="InterPro" id="IPR037066">
    <property type="entry name" value="Plug_dom_sf"/>
</dbReference>
<name>A0A1H7T789_OLID1</name>
<dbReference type="NCBIfam" id="TIGR04057">
    <property type="entry name" value="SusC_RagA_signa"/>
    <property type="match status" value="1"/>
</dbReference>
<evidence type="ECO:0000256" key="2">
    <source>
        <dbReference type="PROSITE-ProRule" id="PRU01360"/>
    </source>
</evidence>
<keyword evidence="2 3" id="KW-0472">Membrane</keyword>
<dbReference type="Gene3D" id="2.170.130.10">
    <property type="entry name" value="TonB-dependent receptor, plug domain"/>
    <property type="match status" value="1"/>
</dbReference>
<dbReference type="InterPro" id="IPR039426">
    <property type="entry name" value="TonB-dep_rcpt-like"/>
</dbReference>
<sequence length="1106" mass="125647">MTRKIRYHARSLFYRWCSLRKPPLIFRFFKFSISDFVQTRMSECIFLQKGLSLMPSLSSRLCKFSCLLIFLIGTNTGAFGYATSIELAPADERRLQQREIKGVILDEADQPIIGASIKEKGTNNGATTDSNGAFILTVSTNAILEVTYIGYVAQTITLGESNEVRVTMKPDNQSLEEVVVTGFGLSQKKATLTGAIATIGSKDIARSSAPTVSGALVGKVAGLNTRQTDGRPGSTTQIQVRNMGNPLYVIDGIQSDGGQFNNLDFNDIESISVLKDASASIYGVRAANGVIVVTTKKGSTNSKNTVSINSYYGMQDNFKFVDPADAKTYVHNYVQGETLRGEQRSYSPEEYEKWMAGTEKGYQGFDWLDYIWKSAPQYYLNANFTGGSEKSNYYISVGRLQQDATIKNYGGFDRTNAQMNVESRINDRLKVGFRMNGRIEQRENPGVPGGDDYWLPRFAVLRNLPTRRPYANDNPLYPQRPGDDVQTNFGVLNYENSGRMTDTWRNIQLQANAEYEIMPGLKAKMLGGYYYATRKFDNQEFTYNLYRYDPATDTYPVDYTMSDPYRERIYAQVEEITSNIQLAYDKTFGGHAVNAIVGMETIKRSDPEGRIVSRPTSNNLNLINFDEFRSFDDRGNNTQARIGWMGRFNYNYESKYLLELSGRYDGSWKYPPNDRWGFFPSASVGWRISEEKFWKGHGVNNLIDNLKIRGSYGLVGDDNVDGYDAFDYLPGYDYREGASVIDGEYVIGSKPRGLPVTTLSWTKSTILDVGLDISMFKSRLTGELSFFHRRRNGLPAARYDVLLPSELGFLLPNENLNSDVNKGFDAAIRWSDNINELNYSIGGNVTYARFYDWKQYDNRRSNSWDEYRNSIYQRFGHLNWGLEADGQFQSWEEIANYPIDNDRKGNTTLMPGDIKYKDLNGDGVINSMDERPIGFREDATPILNFGLNFAFNYKGFDLAFDFSGSALSSWYQRYEQAVPFQNNGNNPKNVFEDAWHLADIWDPNSEIIPGKYPMVRLNQGDHSNYWNSTFWKHNVSYVKLRNLEFGYNLPKDWLNRAKISSVRVYVSGQNLFAISNVQGVDPEQQDQNGLGFPTMRMYNLGLNLQF</sequence>
<dbReference type="Pfam" id="PF07715">
    <property type="entry name" value="Plug"/>
    <property type="match status" value="1"/>
</dbReference>
<evidence type="ECO:0000259" key="4">
    <source>
        <dbReference type="Pfam" id="PF07715"/>
    </source>
</evidence>
<dbReference type="AlphaFoldDB" id="A0A1H7T789"/>
<keyword evidence="2" id="KW-1134">Transmembrane beta strand</keyword>
<dbReference type="InterPro" id="IPR012910">
    <property type="entry name" value="Plug_dom"/>
</dbReference>
<evidence type="ECO:0000256" key="3">
    <source>
        <dbReference type="SAM" id="Phobius"/>
    </source>
</evidence>
<dbReference type="Pfam" id="PF13715">
    <property type="entry name" value="CarbopepD_reg_2"/>
    <property type="match status" value="1"/>
</dbReference>
<feature type="domain" description="TonB-dependent receptor plug" evidence="4">
    <location>
        <begin position="189"/>
        <end position="290"/>
    </location>
</feature>
<evidence type="ECO:0000313" key="5">
    <source>
        <dbReference type="EMBL" id="SEL80204.1"/>
    </source>
</evidence>
<dbReference type="STRING" id="407022.SAMN05661044_03388"/>
<dbReference type="Proteomes" id="UP000199421">
    <property type="component" value="Unassembled WGS sequence"/>
</dbReference>
<comment type="similarity">
    <text evidence="2">Belongs to the TonB-dependent receptor family.</text>
</comment>
<keyword evidence="6" id="KW-1185">Reference proteome</keyword>
<protein>
    <submittedName>
        <fullName evidence="5">TonB-linked outer membrane protein, SusC/RagA family</fullName>
    </submittedName>
</protein>
<dbReference type="SUPFAM" id="SSF49464">
    <property type="entry name" value="Carboxypeptidase regulatory domain-like"/>
    <property type="match status" value="1"/>
</dbReference>
<dbReference type="PROSITE" id="PS52016">
    <property type="entry name" value="TONB_DEPENDENT_REC_3"/>
    <property type="match status" value="1"/>
</dbReference>
<dbReference type="PANTHER" id="PTHR30069">
    <property type="entry name" value="TONB-DEPENDENT OUTER MEMBRANE RECEPTOR"/>
    <property type="match status" value="1"/>
</dbReference>
<dbReference type="GO" id="GO:0044718">
    <property type="term" value="P:siderophore transmembrane transport"/>
    <property type="evidence" value="ECO:0007669"/>
    <property type="project" value="TreeGrafter"/>
</dbReference>
<reference evidence="6" key="1">
    <citation type="submission" date="2016-10" db="EMBL/GenBank/DDBJ databases">
        <authorList>
            <person name="Varghese N."/>
            <person name="Submissions S."/>
        </authorList>
    </citation>
    <scope>NUCLEOTIDE SEQUENCE [LARGE SCALE GENOMIC DNA]</scope>
    <source>
        <strain evidence="6">DSM 18733</strain>
    </source>
</reference>
<dbReference type="EMBL" id="FOAF01000004">
    <property type="protein sequence ID" value="SEL80204.1"/>
    <property type="molecule type" value="Genomic_DNA"/>
</dbReference>
<keyword evidence="2 3" id="KW-0812">Transmembrane</keyword>
<dbReference type="InterPro" id="IPR008969">
    <property type="entry name" value="CarboxyPept-like_regulatory"/>
</dbReference>
<keyword evidence="1" id="KW-0732">Signal</keyword>
<dbReference type="GO" id="GO:0015344">
    <property type="term" value="F:siderophore uptake transmembrane transporter activity"/>
    <property type="evidence" value="ECO:0007669"/>
    <property type="project" value="TreeGrafter"/>
</dbReference>